<sequence>MSRWKAAPRAKYADLEGRRIVPGLLILIMMEITASGERVSKESAMEVLTRVELDLAYSSEKLLNLEMLFLQVSSRASDIDAPITEYLEDISNESIEKAFEFDALSGILNTEVKELDSFMSSLQMEIMDAHQKLSHSDHLEESTIEIEGKFHDAQESLKQFQDQIADIRMQSAKFERTLAFAHYEPWKLQTVDSKWKLQTVDQQRHVLQMLEKSLARELDLEKKLSDSRSLEEDLKLKLHNAEWESYFMEKPIEMILEKLFEAENAAELLLGISKELMGKLQGVQLNLNASMHRECKMKSKLQKGVMKLSAEEGAFEKLKTSCAEPDNILVLQQNGLKTGLKEADDKCMLTGSEVLTLREKVRALEEQLGESDIHLLVAKASLGDSQEQQSLLRSELCQLENVIEGLKENVLKTESRAEGAEARCAELTKANMELNEELGLLRNSGSEKAIFLERKLKESDTQLEHAKASVEAIEEQQIMLYAALSDMENIIEDLKRKVAKAETRAENAEAKCTLLTETNLELNEELGVVRSKLECLETSLHQADVAKITTAKDIGIRSKIITDLVMKLALERERLQLQISALRKKNKILAERCRTKDRTRIISSHKGNDDDENEFSILKHSEEALTESSTTNFQVKKSSGAVPVHDTGMETTVSAEDSTGAESKIETVRTIEATQLTPKFLIMAFLVLLVSVLTFYVYQQDSSDA</sequence>
<dbReference type="Pfam" id="PF26581">
    <property type="entry name" value="WIT1_2_N"/>
    <property type="match status" value="1"/>
</dbReference>
<feature type="coiled-coil region" evidence="1">
    <location>
        <begin position="150"/>
        <end position="177"/>
    </location>
</feature>
<reference evidence="4" key="1">
    <citation type="journal article" date="2019" name="Nat. Commun.">
        <title>Genome-wide association mapping of date palm fruit traits.</title>
        <authorList>
            <person name="Hazzouri K.M."/>
            <person name="Gros-Balthazard M."/>
            <person name="Flowers J.M."/>
            <person name="Copetti D."/>
            <person name="Lemansour A."/>
            <person name="Lebrun M."/>
            <person name="Masmoudi K."/>
            <person name="Ferrand S."/>
            <person name="Dhar M.I."/>
            <person name="Fresquez Z.A."/>
            <person name="Rosas U."/>
            <person name="Zhang J."/>
            <person name="Talag J."/>
            <person name="Lee S."/>
            <person name="Kudrna D."/>
            <person name="Powell R.F."/>
            <person name="Leitch I.J."/>
            <person name="Krueger R.R."/>
            <person name="Wing R.A."/>
            <person name="Amiri K.M.A."/>
            <person name="Purugganan M.D."/>
        </authorList>
    </citation>
    <scope>NUCLEOTIDE SEQUENCE [LARGE SCALE GENOMIC DNA]</scope>
    <source>
        <strain evidence="4">cv. Khalas</strain>
    </source>
</reference>
<dbReference type="Proteomes" id="UP000228380">
    <property type="component" value="Chromosome 8"/>
</dbReference>
<evidence type="ECO:0000313" key="6">
    <source>
        <dbReference type="RefSeq" id="XP_038985209.1"/>
    </source>
</evidence>
<reference evidence="5 6" key="2">
    <citation type="submission" date="2025-04" db="UniProtKB">
        <authorList>
            <consortium name="RefSeq"/>
        </authorList>
    </citation>
    <scope>IDENTIFICATION</scope>
    <source>
        <tissue evidence="5 6">Young leaves</tissue>
    </source>
</reference>
<evidence type="ECO:0000256" key="1">
    <source>
        <dbReference type="SAM" id="Coils"/>
    </source>
</evidence>
<evidence type="ECO:0000313" key="5">
    <source>
        <dbReference type="RefSeq" id="XP_038985208.1"/>
    </source>
</evidence>
<evidence type="ECO:0000256" key="2">
    <source>
        <dbReference type="SAM" id="Phobius"/>
    </source>
</evidence>
<accession>A0A8B9AMG0</accession>
<organism evidence="4 5">
    <name type="scientific">Phoenix dactylifera</name>
    <name type="common">Date palm</name>
    <dbReference type="NCBI Taxonomy" id="42345"/>
    <lineage>
        <taxon>Eukaryota</taxon>
        <taxon>Viridiplantae</taxon>
        <taxon>Streptophyta</taxon>
        <taxon>Embryophyta</taxon>
        <taxon>Tracheophyta</taxon>
        <taxon>Spermatophyta</taxon>
        <taxon>Magnoliopsida</taxon>
        <taxon>Liliopsida</taxon>
        <taxon>Arecaceae</taxon>
        <taxon>Coryphoideae</taxon>
        <taxon>Phoeniceae</taxon>
        <taxon>Phoenix</taxon>
    </lineage>
</organism>
<feature type="coiled-coil region" evidence="1">
    <location>
        <begin position="565"/>
        <end position="592"/>
    </location>
</feature>
<dbReference type="RefSeq" id="XP_038985209.1">
    <property type="nucleotide sequence ID" value="XM_039129281.1"/>
</dbReference>
<keyword evidence="4" id="KW-1185">Reference proteome</keyword>
<evidence type="ECO:0000259" key="3">
    <source>
        <dbReference type="Pfam" id="PF26581"/>
    </source>
</evidence>
<dbReference type="GeneID" id="103702023"/>
<evidence type="ECO:0000313" key="4">
    <source>
        <dbReference type="Proteomes" id="UP000228380"/>
    </source>
</evidence>
<proteinExistence type="predicted"/>
<feature type="transmembrane region" description="Helical" evidence="2">
    <location>
        <begin position="680"/>
        <end position="698"/>
    </location>
</feature>
<dbReference type="RefSeq" id="XP_038985208.1">
    <property type="nucleotide sequence ID" value="XM_039129280.1"/>
</dbReference>
<dbReference type="Gene3D" id="1.20.5.170">
    <property type="match status" value="1"/>
</dbReference>
<keyword evidence="2" id="KW-1133">Transmembrane helix</keyword>
<feature type="domain" description="WIT1/2 N-terminal helical bundle" evidence="3">
    <location>
        <begin position="42"/>
        <end position="179"/>
    </location>
</feature>
<protein>
    <submittedName>
        <fullName evidence="5 6">WPP domain-interacting tail-anchored protein 1 isoform X1</fullName>
    </submittedName>
</protein>
<keyword evidence="1" id="KW-0175">Coiled coil</keyword>
<dbReference type="PANTHER" id="PTHR35705:SF1">
    <property type="entry name" value="WPP DOMAIN-INTERACTING TAIL-ANCHORED PROTEIN 1"/>
    <property type="match status" value="1"/>
</dbReference>
<keyword evidence="2" id="KW-0812">Transmembrane</keyword>
<dbReference type="AlphaFoldDB" id="A0A8B9AMG0"/>
<dbReference type="InterPro" id="IPR058610">
    <property type="entry name" value="WIT1_2_N"/>
</dbReference>
<name>A0A8B9AMG0_PHODC</name>
<dbReference type="OrthoDB" id="1936068at2759"/>
<dbReference type="SUPFAM" id="SSF57997">
    <property type="entry name" value="Tropomyosin"/>
    <property type="match status" value="1"/>
</dbReference>
<gene>
    <name evidence="5 6" type="primary">LOC103702023</name>
</gene>
<feature type="coiled-coil region" evidence="1">
    <location>
        <begin position="403"/>
        <end position="525"/>
    </location>
</feature>
<dbReference type="InterPro" id="IPR039976">
    <property type="entry name" value="WIT1/WIT2"/>
</dbReference>
<dbReference type="PANTHER" id="PTHR35705">
    <property type="entry name" value="WPP DOMAIN-INTERACTING TAIL-ANCHORED PROTEIN 1"/>
    <property type="match status" value="1"/>
</dbReference>
<keyword evidence="2" id="KW-0472">Membrane</keyword>